<dbReference type="RefSeq" id="WP_206723608.1">
    <property type="nucleotide sequence ID" value="NZ_CP071090.1"/>
</dbReference>
<organism evidence="2 3">
    <name type="scientific">Pyxidicoccus parkwayensis</name>
    <dbReference type="NCBI Taxonomy" id="2813578"/>
    <lineage>
        <taxon>Bacteria</taxon>
        <taxon>Pseudomonadati</taxon>
        <taxon>Myxococcota</taxon>
        <taxon>Myxococcia</taxon>
        <taxon>Myxococcales</taxon>
        <taxon>Cystobacterineae</taxon>
        <taxon>Myxococcaceae</taxon>
        <taxon>Pyxidicoccus</taxon>
    </lineage>
</organism>
<proteinExistence type="predicted"/>
<keyword evidence="2" id="KW-0378">Hydrolase</keyword>
<evidence type="ECO:0000313" key="2">
    <source>
        <dbReference type="EMBL" id="QSQ22031.1"/>
    </source>
</evidence>
<dbReference type="InterPro" id="IPR022742">
    <property type="entry name" value="Hydrolase_4"/>
</dbReference>
<dbReference type="Gene3D" id="3.40.50.1820">
    <property type="entry name" value="alpha/beta hydrolase"/>
    <property type="match status" value="1"/>
</dbReference>
<dbReference type="GO" id="GO:0016787">
    <property type="term" value="F:hydrolase activity"/>
    <property type="evidence" value="ECO:0007669"/>
    <property type="project" value="UniProtKB-KW"/>
</dbReference>
<dbReference type="PANTHER" id="PTHR43265:SF1">
    <property type="entry name" value="ESTERASE ESTD"/>
    <property type="match status" value="1"/>
</dbReference>
<gene>
    <name evidence="2" type="ORF">JY651_43965</name>
</gene>
<name>A0ABX7NT22_9BACT</name>
<keyword evidence="3" id="KW-1185">Reference proteome</keyword>
<evidence type="ECO:0000313" key="3">
    <source>
        <dbReference type="Proteomes" id="UP000662747"/>
    </source>
</evidence>
<protein>
    <submittedName>
        <fullName evidence="2">Alpha/beta hydrolase</fullName>
    </submittedName>
</protein>
<dbReference type="PANTHER" id="PTHR43265">
    <property type="entry name" value="ESTERASE ESTD"/>
    <property type="match status" value="1"/>
</dbReference>
<dbReference type="InterPro" id="IPR053145">
    <property type="entry name" value="AB_hydrolase_Est10"/>
</dbReference>
<feature type="domain" description="Serine aminopeptidase S33" evidence="1">
    <location>
        <begin position="103"/>
        <end position="345"/>
    </location>
</feature>
<sequence length="379" mass="40587">MVARGRAGCLKGGHILEGPVLRTGACVAVGLCLLLWSGRGGAASLADAGTIAAPRTEDVTFQSGDSTLAGTLWLPSGAAPRAAVVLLPDEAPGTREALEPYPAFLVQQGLAVLAYDRRGAGRSSGDAQPWVSGIREWADDGLAAAKLLRERTGVRDVGLMGFGQGAWVAIHAAARAPELGFLVLVSGGGGSLWKQEEHRLRNEARNKGLTGPEVVDLMEHLDALHDARLYSPDREAKALKTLDFQLKRAKRRRWYAVSPLSRFGDMPLPRLLVVRRAAWNNVLSYDSTEDLSRVRIPVLALLGEADAVTPTQSVARALSQGLPRDAGTQAPTVTVKVLRGADHQLARPPETKPAEDAFHTLEEWLRERGALLQSRGPAE</sequence>
<evidence type="ECO:0000259" key="1">
    <source>
        <dbReference type="Pfam" id="PF12146"/>
    </source>
</evidence>
<dbReference type="Pfam" id="PF12146">
    <property type="entry name" value="Hydrolase_4"/>
    <property type="match status" value="1"/>
</dbReference>
<dbReference type="Proteomes" id="UP000662747">
    <property type="component" value="Chromosome"/>
</dbReference>
<accession>A0ABX7NT22</accession>
<dbReference type="InterPro" id="IPR029058">
    <property type="entry name" value="AB_hydrolase_fold"/>
</dbReference>
<dbReference type="SUPFAM" id="SSF53474">
    <property type="entry name" value="alpha/beta-Hydrolases"/>
    <property type="match status" value="1"/>
</dbReference>
<reference evidence="2 3" key="1">
    <citation type="submission" date="2021-02" db="EMBL/GenBank/DDBJ databases">
        <title>De Novo genome assembly of isolated myxobacteria.</title>
        <authorList>
            <person name="Stevens D.C."/>
        </authorList>
    </citation>
    <scope>NUCLEOTIDE SEQUENCE [LARGE SCALE GENOMIC DNA]</scope>
    <source>
        <strain evidence="3">SCPEA02</strain>
    </source>
</reference>
<dbReference type="EMBL" id="CP071090">
    <property type="protein sequence ID" value="QSQ22031.1"/>
    <property type="molecule type" value="Genomic_DNA"/>
</dbReference>